<dbReference type="EMBL" id="BGPR01001811">
    <property type="protein sequence ID" value="GBM62341.1"/>
    <property type="molecule type" value="Genomic_DNA"/>
</dbReference>
<dbReference type="Pfam" id="PF17921">
    <property type="entry name" value="Integrase_H2C2"/>
    <property type="match status" value="1"/>
</dbReference>
<reference evidence="2 3" key="1">
    <citation type="journal article" date="2019" name="Sci. Rep.">
        <title>Orb-weaving spider Araneus ventricosus genome elucidates the spidroin gene catalogue.</title>
        <authorList>
            <person name="Kono N."/>
            <person name="Nakamura H."/>
            <person name="Ohtoshi R."/>
            <person name="Moran D.A.P."/>
            <person name="Shinohara A."/>
            <person name="Yoshida Y."/>
            <person name="Fujiwara M."/>
            <person name="Mori M."/>
            <person name="Tomita M."/>
            <person name="Arakawa K."/>
        </authorList>
    </citation>
    <scope>NUCLEOTIDE SEQUENCE [LARGE SCALE GENOMIC DNA]</scope>
</reference>
<dbReference type="OrthoDB" id="775972at2759"/>
<dbReference type="AlphaFoldDB" id="A0A4Y2HA85"/>
<sequence length="95" mass="10781">MAEEQLTHPELQVVFSSKITSLVLQPLPVGEPPFTLHFDVSIGRIQRILDPQISKNLHSLSHPGVRASVKMTSERYVWPSMRVDVTLWARTCLEC</sequence>
<keyword evidence="3" id="KW-1185">Reference proteome</keyword>
<dbReference type="Proteomes" id="UP000499080">
    <property type="component" value="Unassembled WGS sequence"/>
</dbReference>
<evidence type="ECO:0000313" key="3">
    <source>
        <dbReference type="Proteomes" id="UP000499080"/>
    </source>
</evidence>
<proteinExistence type="predicted"/>
<evidence type="ECO:0000313" key="2">
    <source>
        <dbReference type="EMBL" id="GBM62341.1"/>
    </source>
</evidence>
<dbReference type="Gene3D" id="1.10.340.70">
    <property type="match status" value="1"/>
</dbReference>
<organism evidence="2 3">
    <name type="scientific">Araneus ventricosus</name>
    <name type="common">Orbweaver spider</name>
    <name type="synonym">Epeira ventricosa</name>
    <dbReference type="NCBI Taxonomy" id="182803"/>
    <lineage>
        <taxon>Eukaryota</taxon>
        <taxon>Metazoa</taxon>
        <taxon>Ecdysozoa</taxon>
        <taxon>Arthropoda</taxon>
        <taxon>Chelicerata</taxon>
        <taxon>Arachnida</taxon>
        <taxon>Araneae</taxon>
        <taxon>Araneomorphae</taxon>
        <taxon>Entelegynae</taxon>
        <taxon>Araneoidea</taxon>
        <taxon>Araneidae</taxon>
        <taxon>Araneus</taxon>
    </lineage>
</organism>
<name>A0A4Y2HA85_ARAVE</name>
<feature type="domain" description="Integrase zinc-binding" evidence="1">
    <location>
        <begin position="49"/>
        <end position="95"/>
    </location>
</feature>
<accession>A0A4Y2HA85</accession>
<comment type="caution">
    <text evidence="2">The sequence shown here is derived from an EMBL/GenBank/DDBJ whole genome shotgun (WGS) entry which is preliminary data.</text>
</comment>
<protein>
    <recommendedName>
        <fullName evidence="1">Integrase zinc-binding domain-containing protein</fullName>
    </recommendedName>
</protein>
<evidence type="ECO:0000259" key="1">
    <source>
        <dbReference type="Pfam" id="PF17921"/>
    </source>
</evidence>
<gene>
    <name evidence="2" type="ORF">AVEN_166838_1</name>
</gene>
<dbReference type="InterPro" id="IPR041588">
    <property type="entry name" value="Integrase_H2C2"/>
</dbReference>